<reference evidence="2" key="2">
    <citation type="submission" date="2023-05" db="EMBL/GenBank/DDBJ databases">
        <authorList>
            <consortium name="Lawrence Berkeley National Laboratory"/>
            <person name="Steindorff A."/>
            <person name="Hensen N."/>
            <person name="Bonometti L."/>
            <person name="Westerberg I."/>
            <person name="Brannstrom I.O."/>
            <person name="Guillou S."/>
            <person name="Cros-Aarteil S."/>
            <person name="Calhoun S."/>
            <person name="Haridas S."/>
            <person name="Kuo A."/>
            <person name="Mondo S."/>
            <person name="Pangilinan J."/>
            <person name="Riley R."/>
            <person name="Labutti K."/>
            <person name="Andreopoulos B."/>
            <person name="Lipzen A."/>
            <person name="Chen C."/>
            <person name="Yanf M."/>
            <person name="Daum C."/>
            <person name="Ng V."/>
            <person name="Clum A."/>
            <person name="Ohm R."/>
            <person name="Martin F."/>
            <person name="Silar P."/>
            <person name="Natvig D."/>
            <person name="Lalanne C."/>
            <person name="Gautier V."/>
            <person name="Ament-Velasquez S.L."/>
            <person name="Kruys A."/>
            <person name="Hutchinson M.I."/>
            <person name="Powell A.J."/>
            <person name="Barry K."/>
            <person name="Miller A.N."/>
            <person name="Grigoriev I.V."/>
            <person name="Debuchy R."/>
            <person name="Gladieux P."/>
            <person name="Thoren M.H."/>
            <person name="Johannesson H."/>
        </authorList>
    </citation>
    <scope>NUCLEOTIDE SEQUENCE</scope>
    <source>
        <strain evidence="2">PSN309</strain>
    </source>
</reference>
<feature type="transmembrane region" description="Helical" evidence="1">
    <location>
        <begin position="100"/>
        <end position="119"/>
    </location>
</feature>
<proteinExistence type="predicted"/>
<dbReference type="EMBL" id="MU864416">
    <property type="protein sequence ID" value="KAK4186751.1"/>
    <property type="molecule type" value="Genomic_DNA"/>
</dbReference>
<name>A0AAN6WSK3_9PEZI</name>
<dbReference type="AlphaFoldDB" id="A0AAN6WSK3"/>
<feature type="transmembrane region" description="Helical" evidence="1">
    <location>
        <begin position="39"/>
        <end position="58"/>
    </location>
</feature>
<evidence type="ECO:0000256" key="1">
    <source>
        <dbReference type="SAM" id="Phobius"/>
    </source>
</evidence>
<keyword evidence="1" id="KW-1133">Transmembrane helix</keyword>
<dbReference type="Proteomes" id="UP001302126">
    <property type="component" value="Unassembled WGS sequence"/>
</dbReference>
<accession>A0AAN6WSK3</accession>
<reference evidence="2" key="1">
    <citation type="journal article" date="2023" name="Mol. Phylogenet. Evol.">
        <title>Genome-scale phylogeny and comparative genomics of the fungal order Sordariales.</title>
        <authorList>
            <person name="Hensen N."/>
            <person name="Bonometti L."/>
            <person name="Westerberg I."/>
            <person name="Brannstrom I.O."/>
            <person name="Guillou S."/>
            <person name="Cros-Aarteil S."/>
            <person name="Calhoun S."/>
            <person name="Haridas S."/>
            <person name="Kuo A."/>
            <person name="Mondo S."/>
            <person name="Pangilinan J."/>
            <person name="Riley R."/>
            <person name="LaButti K."/>
            <person name="Andreopoulos B."/>
            <person name="Lipzen A."/>
            <person name="Chen C."/>
            <person name="Yan M."/>
            <person name="Daum C."/>
            <person name="Ng V."/>
            <person name="Clum A."/>
            <person name="Steindorff A."/>
            <person name="Ohm R.A."/>
            <person name="Martin F."/>
            <person name="Silar P."/>
            <person name="Natvig D.O."/>
            <person name="Lalanne C."/>
            <person name="Gautier V."/>
            <person name="Ament-Velasquez S.L."/>
            <person name="Kruys A."/>
            <person name="Hutchinson M.I."/>
            <person name="Powell A.J."/>
            <person name="Barry K."/>
            <person name="Miller A.N."/>
            <person name="Grigoriev I.V."/>
            <person name="Debuchy R."/>
            <person name="Gladieux P."/>
            <person name="Hiltunen Thoren M."/>
            <person name="Johannesson H."/>
        </authorList>
    </citation>
    <scope>NUCLEOTIDE SEQUENCE</scope>
    <source>
        <strain evidence="2">PSN309</strain>
    </source>
</reference>
<sequence>MVGLSHAGLSHRLGSQPHILSPSQPLTVLSINKNPLQSLSSLPILCIALASLVLLNAASLGQAGQGILEWCFRQLFQIRTLGHLHLLFLKYKLALPRDDLVPSVAASMVVMLSISYYLYCWRGVKAE</sequence>
<keyword evidence="3" id="KW-1185">Reference proteome</keyword>
<gene>
    <name evidence="2" type="ORF">QBC35DRAFT_500433</name>
</gene>
<keyword evidence="1" id="KW-0812">Transmembrane</keyword>
<organism evidence="2 3">
    <name type="scientific">Podospora australis</name>
    <dbReference type="NCBI Taxonomy" id="1536484"/>
    <lineage>
        <taxon>Eukaryota</taxon>
        <taxon>Fungi</taxon>
        <taxon>Dikarya</taxon>
        <taxon>Ascomycota</taxon>
        <taxon>Pezizomycotina</taxon>
        <taxon>Sordariomycetes</taxon>
        <taxon>Sordariomycetidae</taxon>
        <taxon>Sordariales</taxon>
        <taxon>Podosporaceae</taxon>
        <taxon>Podospora</taxon>
    </lineage>
</organism>
<protein>
    <submittedName>
        <fullName evidence="2">Uncharacterized protein</fullName>
    </submittedName>
</protein>
<evidence type="ECO:0000313" key="3">
    <source>
        <dbReference type="Proteomes" id="UP001302126"/>
    </source>
</evidence>
<keyword evidence="1" id="KW-0472">Membrane</keyword>
<comment type="caution">
    <text evidence="2">The sequence shown here is derived from an EMBL/GenBank/DDBJ whole genome shotgun (WGS) entry which is preliminary data.</text>
</comment>
<evidence type="ECO:0000313" key="2">
    <source>
        <dbReference type="EMBL" id="KAK4186751.1"/>
    </source>
</evidence>